<dbReference type="RefSeq" id="WP_164495097.1">
    <property type="nucleotide sequence ID" value="NZ_UHID01000008.1"/>
</dbReference>
<organism evidence="2 3">
    <name type="scientific">Streptomyces griseus</name>
    <dbReference type="NCBI Taxonomy" id="1911"/>
    <lineage>
        <taxon>Bacteria</taxon>
        <taxon>Bacillati</taxon>
        <taxon>Actinomycetota</taxon>
        <taxon>Actinomycetes</taxon>
        <taxon>Kitasatosporales</taxon>
        <taxon>Streptomycetaceae</taxon>
        <taxon>Streptomyces</taxon>
    </lineage>
</organism>
<dbReference type="AlphaFoldDB" id="A0A380PAK0"/>
<evidence type="ECO:0000313" key="3">
    <source>
        <dbReference type="Proteomes" id="UP000254150"/>
    </source>
</evidence>
<dbReference type="Gene3D" id="2.60.20.10">
    <property type="entry name" value="Crystallins"/>
    <property type="match status" value="1"/>
</dbReference>
<feature type="chain" id="PRO_5016673277" evidence="1">
    <location>
        <begin position="36"/>
        <end position="136"/>
    </location>
</feature>
<keyword evidence="1" id="KW-0732">Signal</keyword>
<dbReference type="PROSITE" id="PS51318">
    <property type="entry name" value="TAT"/>
    <property type="match status" value="1"/>
</dbReference>
<gene>
    <name evidence="2" type="ORF">NCTC7807_05015</name>
</gene>
<evidence type="ECO:0000256" key="1">
    <source>
        <dbReference type="SAM" id="SignalP"/>
    </source>
</evidence>
<sequence>MSRTGMRSALRASLAAGTAAAAFAVVLVAPGTAQAASYDDCPPGDVCFYNGANGSGKMCKWDGDDPDWRNGAVYCRWAATDNVRSVYNNGKKGVYQDVVYYSGKDYTNRIGCTKVGKKGNLTGTYRLRSHKWVTSC</sequence>
<name>A0A380PAK0_STRGR</name>
<dbReference type="EMBL" id="UHID01000008">
    <property type="protein sequence ID" value="SUP61857.1"/>
    <property type="molecule type" value="Genomic_DNA"/>
</dbReference>
<proteinExistence type="predicted"/>
<feature type="signal peptide" evidence="1">
    <location>
        <begin position="1"/>
        <end position="35"/>
    </location>
</feature>
<dbReference type="Pfam" id="PF03995">
    <property type="entry name" value="Inhibitor_I36"/>
    <property type="match status" value="1"/>
</dbReference>
<accession>A0A380PAK0</accession>
<dbReference type="InterPro" id="IPR006311">
    <property type="entry name" value="TAT_signal"/>
</dbReference>
<reference evidence="2 3" key="1">
    <citation type="submission" date="2018-06" db="EMBL/GenBank/DDBJ databases">
        <authorList>
            <consortium name="Pathogen Informatics"/>
            <person name="Doyle S."/>
        </authorList>
    </citation>
    <scope>NUCLEOTIDE SEQUENCE [LARGE SCALE GENOMIC DNA]</scope>
    <source>
        <strain evidence="2 3">NCTC7807</strain>
    </source>
</reference>
<protein>
    <submittedName>
        <fullName evidence="2">Peptidase inhibitor</fullName>
    </submittedName>
</protein>
<dbReference type="Proteomes" id="UP000254150">
    <property type="component" value="Unassembled WGS sequence"/>
</dbReference>
<evidence type="ECO:0000313" key="2">
    <source>
        <dbReference type="EMBL" id="SUP61857.1"/>
    </source>
</evidence>